<dbReference type="KEGG" id="pcre:NCTC12858_01795"/>
<evidence type="ECO:0000313" key="7">
    <source>
        <dbReference type="Proteomes" id="UP000249300"/>
    </source>
</evidence>
<feature type="domain" description="Hemerythrin-like" evidence="5">
    <location>
        <begin position="87"/>
        <end position="225"/>
    </location>
</feature>
<evidence type="ECO:0000256" key="1">
    <source>
        <dbReference type="ARBA" id="ARBA00004496"/>
    </source>
</evidence>
<dbReference type="GO" id="GO:0046872">
    <property type="term" value="F:metal ion binding"/>
    <property type="evidence" value="ECO:0007669"/>
    <property type="project" value="UniProtKB-KW"/>
</dbReference>
<evidence type="ECO:0000256" key="3">
    <source>
        <dbReference type="ARBA" id="ARBA00022723"/>
    </source>
</evidence>
<dbReference type="Proteomes" id="UP000249300">
    <property type="component" value="Chromosome 1"/>
</dbReference>
<comment type="subcellular location">
    <subcellularLocation>
        <location evidence="1">Cytoplasm</location>
    </subcellularLocation>
</comment>
<sequence length="236" mass="27287">MMTNKPLSRVFSAQTKMSDLICAHYNLLLVITRFGIHLGFGEKTIGEVCQSSNVDTPTLLTILNAVANIPQKPKKEELKSISMNDLLTYLRNAHDYFLNFRLPLLRQQLVSAISNCPQEVAFAIRKFFDDYVEEVNKHMSYEEKTVFPYAEHLAKGERDDHYKISIFRRKHDQIEAKISELKAIIIKYYPAPSGYELNSVLHDIFSCEEDLASHNFIEDHIFIPLMEIMEQQTKKG</sequence>
<name>A0A2X4Q1D6_9PORP</name>
<evidence type="ECO:0000259" key="5">
    <source>
        <dbReference type="Pfam" id="PF01814"/>
    </source>
</evidence>
<accession>A0A2X4Q1D6</accession>
<dbReference type="EMBL" id="LS483447">
    <property type="protein sequence ID" value="SQH73917.1"/>
    <property type="molecule type" value="Genomic_DNA"/>
</dbReference>
<evidence type="ECO:0000256" key="4">
    <source>
        <dbReference type="ARBA" id="ARBA00023004"/>
    </source>
</evidence>
<keyword evidence="2" id="KW-0963">Cytoplasm</keyword>
<protein>
    <submittedName>
        <fullName evidence="6">Iron-sulfur cluster repair di-iron protein</fullName>
    </submittedName>
</protein>
<evidence type="ECO:0000313" key="6">
    <source>
        <dbReference type="EMBL" id="SQH73917.1"/>
    </source>
</evidence>
<dbReference type="PANTHER" id="PTHR36438">
    <property type="entry name" value="IRON-SULFUR CLUSTER REPAIR PROTEIN YTFE"/>
    <property type="match status" value="1"/>
</dbReference>
<dbReference type="GO" id="GO:0005737">
    <property type="term" value="C:cytoplasm"/>
    <property type="evidence" value="ECO:0007669"/>
    <property type="project" value="UniProtKB-SubCell"/>
</dbReference>
<reference evidence="6 7" key="1">
    <citation type="submission" date="2018-06" db="EMBL/GenBank/DDBJ databases">
        <authorList>
            <consortium name="Pathogen Informatics"/>
            <person name="Doyle S."/>
        </authorList>
    </citation>
    <scope>NUCLEOTIDE SEQUENCE [LARGE SCALE GENOMIC DNA]</scope>
    <source>
        <strain evidence="6 7">NCTC12858</strain>
    </source>
</reference>
<dbReference type="InterPro" id="IPR019903">
    <property type="entry name" value="RIC_family"/>
</dbReference>
<keyword evidence="7" id="KW-1185">Reference proteome</keyword>
<dbReference type="AlphaFoldDB" id="A0A2X4Q1D6"/>
<proteinExistence type="predicted"/>
<dbReference type="Pfam" id="PF01814">
    <property type="entry name" value="Hemerythrin"/>
    <property type="match status" value="1"/>
</dbReference>
<keyword evidence="4" id="KW-0408">Iron</keyword>
<keyword evidence="3" id="KW-0479">Metal-binding</keyword>
<gene>
    <name evidence="6" type="ORF">NCTC12858_01795</name>
</gene>
<dbReference type="Gene3D" id="1.20.120.520">
    <property type="entry name" value="nmb1532 protein domain like"/>
    <property type="match status" value="1"/>
</dbReference>
<dbReference type="InterPro" id="IPR012312">
    <property type="entry name" value="Hemerythrin-like"/>
</dbReference>
<dbReference type="PANTHER" id="PTHR36438:SF1">
    <property type="entry name" value="IRON-SULFUR CLUSTER REPAIR PROTEIN YTFE"/>
    <property type="match status" value="1"/>
</dbReference>
<evidence type="ECO:0000256" key="2">
    <source>
        <dbReference type="ARBA" id="ARBA00022490"/>
    </source>
</evidence>
<organism evidence="6 7">
    <name type="scientific">Porphyromonas crevioricanis</name>
    <dbReference type="NCBI Taxonomy" id="393921"/>
    <lineage>
        <taxon>Bacteria</taxon>
        <taxon>Pseudomonadati</taxon>
        <taxon>Bacteroidota</taxon>
        <taxon>Bacteroidia</taxon>
        <taxon>Bacteroidales</taxon>
        <taxon>Porphyromonadaceae</taxon>
        <taxon>Porphyromonas</taxon>
    </lineage>
</organism>